<sequence>MMNCLYCGGSERLGTDHIVPKSRGGLDIPDNLFTACLRCNARKGSRLPSEWREDLPAYIYAIEKQALSLHPPLKQSSRDRKTEVISIKCTEQQKAALEVVAAREGLGLSTWVLRLGLVTAQKLEAEERQR</sequence>
<proteinExistence type="predicted"/>
<accession>A0A0F9GFP2</accession>
<dbReference type="Pfam" id="PF14279">
    <property type="entry name" value="HNH_5"/>
    <property type="match status" value="1"/>
</dbReference>
<name>A0A0F9GFP2_9ZZZZ</name>
<dbReference type="CDD" id="cd00085">
    <property type="entry name" value="HNHc"/>
    <property type="match status" value="1"/>
</dbReference>
<feature type="domain" description="HNH endonuclease 5" evidence="1">
    <location>
        <begin position="4"/>
        <end position="54"/>
    </location>
</feature>
<dbReference type="InterPro" id="IPR029471">
    <property type="entry name" value="HNH_5"/>
</dbReference>
<gene>
    <name evidence="2" type="ORF">LCGC14_1832340</name>
</gene>
<reference evidence="2" key="1">
    <citation type="journal article" date="2015" name="Nature">
        <title>Complex archaea that bridge the gap between prokaryotes and eukaryotes.</title>
        <authorList>
            <person name="Spang A."/>
            <person name="Saw J.H."/>
            <person name="Jorgensen S.L."/>
            <person name="Zaremba-Niedzwiedzka K."/>
            <person name="Martijn J."/>
            <person name="Lind A.E."/>
            <person name="van Eijk R."/>
            <person name="Schleper C."/>
            <person name="Guy L."/>
            <person name="Ettema T.J."/>
        </authorList>
    </citation>
    <scope>NUCLEOTIDE SEQUENCE</scope>
</reference>
<dbReference type="InterPro" id="IPR003615">
    <property type="entry name" value="HNH_nuc"/>
</dbReference>
<dbReference type="Gene3D" id="1.10.30.50">
    <property type="match status" value="1"/>
</dbReference>
<comment type="caution">
    <text evidence="2">The sequence shown here is derived from an EMBL/GenBank/DDBJ whole genome shotgun (WGS) entry which is preliminary data.</text>
</comment>
<protein>
    <recommendedName>
        <fullName evidence="1">HNH endonuclease 5 domain-containing protein</fullName>
    </recommendedName>
</protein>
<dbReference type="EMBL" id="LAZR01018115">
    <property type="protein sequence ID" value="KKL97659.1"/>
    <property type="molecule type" value="Genomic_DNA"/>
</dbReference>
<dbReference type="InterPro" id="IPR052892">
    <property type="entry name" value="NA-targeting_endonuclease"/>
</dbReference>
<evidence type="ECO:0000313" key="2">
    <source>
        <dbReference type="EMBL" id="KKL97659.1"/>
    </source>
</evidence>
<dbReference type="PANTHER" id="PTHR33877:SF2">
    <property type="entry name" value="OS07G0170200 PROTEIN"/>
    <property type="match status" value="1"/>
</dbReference>
<evidence type="ECO:0000259" key="1">
    <source>
        <dbReference type="Pfam" id="PF14279"/>
    </source>
</evidence>
<dbReference type="PANTHER" id="PTHR33877">
    <property type="entry name" value="SLL1193 PROTEIN"/>
    <property type="match status" value="1"/>
</dbReference>
<organism evidence="2">
    <name type="scientific">marine sediment metagenome</name>
    <dbReference type="NCBI Taxonomy" id="412755"/>
    <lineage>
        <taxon>unclassified sequences</taxon>
        <taxon>metagenomes</taxon>
        <taxon>ecological metagenomes</taxon>
    </lineage>
</organism>
<dbReference type="AlphaFoldDB" id="A0A0F9GFP2"/>